<reference evidence="2" key="1">
    <citation type="submission" date="2015-01" db="EMBL/GenBank/DDBJ databases">
        <authorList>
            <person name="Manzoor Shahid"/>
            <person name="Zubair Saima"/>
        </authorList>
    </citation>
    <scope>NUCLEOTIDE SEQUENCE [LARGE SCALE GENOMIC DNA]</scope>
    <source>
        <strain evidence="2">V1</strain>
    </source>
</reference>
<sequence>MFSGKIKKSYITNIIDDVASFNIGARKTNGEKYTRRKNR</sequence>
<dbReference type="AlphaFoldDB" id="A0A0B7GRW5"/>
<evidence type="ECO:0000313" key="2">
    <source>
        <dbReference type="Proteomes" id="UP000042527"/>
    </source>
</evidence>
<gene>
    <name evidence="1" type="ORF">TPHV1_150075</name>
</gene>
<organism evidence="1 2">
    <name type="scientific">Treponema phagedenis</name>
    <dbReference type="NCBI Taxonomy" id="162"/>
    <lineage>
        <taxon>Bacteria</taxon>
        <taxon>Pseudomonadati</taxon>
        <taxon>Spirochaetota</taxon>
        <taxon>Spirochaetia</taxon>
        <taxon>Spirochaetales</taxon>
        <taxon>Treponemataceae</taxon>
        <taxon>Treponema</taxon>
    </lineage>
</organism>
<evidence type="ECO:0000313" key="1">
    <source>
        <dbReference type="EMBL" id="CEM61193.1"/>
    </source>
</evidence>
<dbReference type="EMBL" id="CDNC01000007">
    <property type="protein sequence ID" value="CEM61193.1"/>
    <property type="molecule type" value="Genomic_DNA"/>
</dbReference>
<protein>
    <submittedName>
        <fullName evidence="1">Uncharacterized protein</fullName>
    </submittedName>
</protein>
<name>A0A0B7GRW5_TREPH</name>
<dbReference type="Proteomes" id="UP000042527">
    <property type="component" value="Unassembled WGS sequence"/>
</dbReference>
<keyword evidence="2" id="KW-1185">Reference proteome</keyword>
<accession>A0A0B7GRW5</accession>
<proteinExistence type="predicted"/>